<dbReference type="InterPro" id="IPR004402">
    <property type="entry name" value="DeoD-type"/>
</dbReference>
<protein>
    <submittedName>
        <fullName evidence="4">Purine nucleoside phosphorylase deod-type</fullName>
    </submittedName>
</protein>
<gene>
    <name evidence="4" type="ORF">PoB_006530300</name>
</gene>
<dbReference type="NCBIfam" id="NF004489">
    <property type="entry name" value="PRK05819.1"/>
    <property type="match status" value="1"/>
</dbReference>
<sequence>MATPHINANPGDFAETVLMPGDPLRAQYIAETFLEDVVKVCDVRNMFGFTGTYKGKKVSVMGHGMGIPSCCIYVHELIKDYGVKNVIRVGSCGAVRDDVNLMDVVIGMGASTDSKVNRIRFNDHDFAAIADYGLLEEAVKQARLQEVPVKVGNIFSADLFYTPEADIFDKMKHLGILGVDMEAAGIYGVAADLGAKALTVLTHSNPKRPAMVCRECGAFPPLLNNQEVLNELDRLSQHHHDGLPSCKDAQCENYGLSVHTHKDRYHAFGFSGDRQRYRCKSCQGTFVDRWSGTNKKLSFQETLLGLLFTGYSVREICRKLEINPKTFYDHIDQIASRCRRKLADIDARWINHADEYQLTSNYRTLQPLSNNGVFWFATCDANSGYVLCQHTNYSVDATPTSFTDHNAFQVDCQIVPSDYSAENNSE</sequence>
<organism evidence="4 5">
    <name type="scientific">Plakobranchus ocellatus</name>
    <dbReference type="NCBI Taxonomy" id="259542"/>
    <lineage>
        <taxon>Eukaryota</taxon>
        <taxon>Metazoa</taxon>
        <taxon>Spiralia</taxon>
        <taxon>Lophotrochozoa</taxon>
        <taxon>Mollusca</taxon>
        <taxon>Gastropoda</taxon>
        <taxon>Heterobranchia</taxon>
        <taxon>Euthyneura</taxon>
        <taxon>Panpulmonata</taxon>
        <taxon>Sacoglossa</taxon>
        <taxon>Placobranchoidea</taxon>
        <taxon>Plakobranchidae</taxon>
        <taxon>Plakobranchus</taxon>
    </lineage>
</organism>
<feature type="domain" description="Nucleoside phosphorylase" evidence="3">
    <location>
        <begin position="17"/>
        <end position="205"/>
    </location>
</feature>
<feature type="non-terminal residue" evidence="4">
    <location>
        <position position="426"/>
    </location>
</feature>
<dbReference type="PANTHER" id="PTHR43691">
    <property type="entry name" value="URIDINE PHOSPHORYLASE"/>
    <property type="match status" value="1"/>
</dbReference>
<evidence type="ECO:0000259" key="3">
    <source>
        <dbReference type="Pfam" id="PF01048"/>
    </source>
</evidence>
<dbReference type="GO" id="GO:0004731">
    <property type="term" value="F:purine-nucleoside phosphorylase activity"/>
    <property type="evidence" value="ECO:0007669"/>
    <property type="project" value="InterPro"/>
</dbReference>
<dbReference type="NCBIfam" id="NF009914">
    <property type="entry name" value="PRK13374.1"/>
    <property type="match status" value="1"/>
</dbReference>
<dbReference type="HAMAP" id="MF_01627">
    <property type="entry name" value="Pur_nucleosid_phosp"/>
    <property type="match status" value="1"/>
</dbReference>
<evidence type="ECO:0000313" key="4">
    <source>
        <dbReference type="EMBL" id="GFO38798.1"/>
    </source>
</evidence>
<dbReference type="GO" id="GO:0006152">
    <property type="term" value="P:purine nucleoside catabolic process"/>
    <property type="evidence" value="ECO:0007669"/>
    <property type="project" value="TreeGrafter"/>
</dbReference>
<accession>A0AAV4D441</accession>
<comment type="caution">
    <text evidence="4">The sequence shown here is derived from an EMBL/GenBank/DDBJ whole genome shotgun (WGS) entry which is preliminary data.</text>
</comment>
<keyword evidence="2" id="KW-0808">Transferase</keyword>
<dbReference type="EMBL" id="BLXT01007359">
    <property type="protein sequence ID" value="GFO38798.1"/>
    <property type="molecule type" value="Genomic_DNA"/>
</dbReference>
<evidence type="ECO:0000313" key="5">
    <source>
        <dbReference type="Proteomes" id="UP000735302"/>
    </source>
</evidence>
<dbReference type="SUPFAM" id="SSF53167">
    <property type="entry name" value="Purine and uridine phosphorylases"/>
    <property type="match status" value="1"/>
</dbReference>
<keyword evidence="1" id="KW-0328">Glycosyltransferase</keyword>
<dbReference type="Pfam" id="PF01048">
    <property type="entry name" value="PNP_UDP_1"/>
    <property type="match status" value="1"/>
</dbReference>
<dbReference type="InterPro" id="IPR035994">
    <property type="entry name" value="Nucleoside_phosphorylase_sf"/>
</dbReference>
<dbReference type="GO" id="GO:0005829">
    <property type="term" value="C:cytosol"/>
    <property type="evidence" value="ECO:0007669"/>
    <property type="project" value="TreeGrafter"/>
</dbReference>
<dbReference type="CDD" id="cd09006">
    <property type="entry name" value="PNP_EcPNPI-like"/>
    <property type="match status" value="1"/>
</dbReference>
<evidence type="ECO:0000256" key="2">
    <source>
        <dbReference type="ARBA" id="ARBA00022679"/>
    </source>
</evidence>
<dbReference type="AlphaFoldDB" id="A0AAV4D441"/>
<proteinExistence type="inferred from homology"/>
<reference evidence="4 5" key="1">
    <citation type="journal article" date="2021" name="Elife">
        <title>Chloroplast acquisition without the gene transfer in kleptoplastic sea slugs, Plakobranchus ocellatus.</title>
        <authorList>
            <person name="Maeda T."/>
            <person name="Takahashi S."/>
            <person name="Yoshida T."/>
            <person name="Shimamura S."/>
            <person name="Takaki Y."/>
            <person name="Nagai Y."/>
            <person name="Toyoda A."/>
            <person name="Suzuki Y."/>
            <person name="Arimoto A."/>
            <person name="Ishii H."/>
            <person name="Satoh N."/>
            <person name="Nishiyama T."/>
            <person name="Hasebe M."/>
            <person name="Maruyama T."/>
            <person name="Minagawa J."/>
            <person name="Obokata J."/>
            <person name="Shigenobu S."/>
        </authorList>
    </citation>
    <scope>NUCLEOTIDE SEQUENCE [LARGE SCALE GENOMIC DNA]</scope>
</reference>
<dbReference type="NCBIfam" id="TIGR00107">
    <property type="entry name" value="deoD"/>
    <property type="match status" value="1"/>
</dbReference>
<dbReference type="PANTHER" id="PTHR43691:SF11">
    <property type="entry name" value="FI09636P-RELATED"/>
    <property type="match status" value="1"/>
</dbReference>
<dbReference type="Gene3D" id="3.40.50.1580">
    <property type="entry name" value="Nucleoside phosphorylase domain"/>
    <property type="match status" value="1"/>
</dbReference>
<dbReference type="Proteomes" id="UP000735302">
    <property type="component" value="Unassembled WGS sequence"/>
</dbReference>
<evidence type="ECO:0000256" key="1">
    <source>
        <dbReference type="ARBA" id="ARBA00022676"/>
    </source>
</evidence>
<name>A0AAV4D441_9GAST</name>
<dbReference type="InterPro" id="IPR000845">
    <property type="entry name" value="Nucleoside_phosphorylase_d"/>
</dbReference>
<keyword evidence="5" id="KW-1185">Reference proteome</keyword>